<name>A0A7K3WEZ3_9ACTN</name>
<dbReference type="AlphaFoldDB" id="A0A7K3WEZ3"/>
<keyword evidence="4" id="KW-1185">Reference proteome</keyword>
<organism evidence="3 4">
    <name type="scientific">Goekera deserti</name>
    <dbReference type="NCBI Taxonomy" id="2497753"/>
    <lineage>
        <taxon>Bacteria</taxon>
        <taxon>Bacillati</taxon>
        <taxon>Actinomycetota</taxon>
        <taxon>Actinomycetes</taxon>
        <taxon>Geodermatophilales</taxon>
        <taxon>Geodermatophilaceae</taxon>
        <taxon>Goekera</taxon>
    </lineage>
</organism>
<feature type="compositionally biased region" description="Pro residues" evidence="1">
    <location>
        <begin position="318"/>
        <end position="329"/>
    </location>
</feature>
<feature type="region of interest" description="Disordered" evidence="1">
    <location>
        <begin position="313"/>
        <end position="344"/>
    </location>
</feature>
<feature type="transmembrane region" description="Helical" evidence="2">
    <location>
        <begin position="145"/>
        <end position="166"/>
    </location>
</feature>
<keyword evidence="2" id="KW-0812">Transmembrane</keyword>
<dbReference type="RefSeq" id="WP_152729458.1">
    <property type="nucleotide sequence ID" value="NZ_JAABOZ010000003.1"/>
</dbReference>
<feature type="transmembrane region" description="Helical" evidence="2">
    <location>
        <begin position="115"/>
        <end position="133"/>
    </location>
</feature>
<evidence type="ECO:0000313" key="4">
    <source>
        <dbReference type="Proteomes" id="UP000470470"/>
    </source>
</evidence>
<evidence type="ECO:0000256" key="1">
    <source>
        <dbReference type="SAM" id="MobiDB-lite"/>
    </source>
</evidence>
<proteinExistence type="predicted"/>
<feature type="compositionally biased region" description="Low complexity" evidence="1">
    <location>
        <begin position="330"/>
        <end position="344"/>
    </location>
</feature>
<keyword evidence="2" id="KW-0472">Membrane</keyword>
<accession>A0A7K3WEZ3</accession>
<keyword evidence="2" id="KW-1133">Transmembrane helix</keyword>
<evidence type="ECO:0000313" key="3">
    <source>
        <dbReference type="EMBL" id="NEL55004.1"/>
    </source>
</evidence>
<dbReference type="Proteomes" id="UP000470470">
    <property type="component" value="Unassembled WGS sequence"/>
</dbReference>
<sequence>MTAPTTPAVSAQGREYLAAVDRQLADLPEDDRTALLEDLALHLEAMSHEDDDRPVAVRLGAPAAYAADLRAAAGLPARASAPDWLGAGTRDRLDRVLATHPAREARRLVADLRPAWWVLRGYLLVAVPCLLQIDGVDDFPVPAPFGSQGIGLVLVAAAVAGSFLLGRQTLPRALGALVAAGGLLLAVLALLIAQTHGDRLREPVYVSVSQPAALQAQGQFPLLSRSGPVTDVLPYAADGTPLEGVLLYDQDGRPLQVGVQEWWADGCYRVLEQPQATDGVPVPQSFPQNYVVARTELDRYGVPLQLDRCTAGQQRPEVPLPVFPTPAAPSPDATAVAAAPTPGG</sequence>
<protein>
    <submittedName>
        <fullName evidence="3">Uncharacterized protein</fullName>
    </submittedName>
</protein>
<evidence type="ECO:0000256" key="2">
    <source>
        <dbReference type="SAM" id="Phobius"/>
    </source>
</evidence>
<dbReference type="EMBL" id="JAAGWK010000019">
    <property type="protein sequence ID" value="NEL55004.1"/>
    <property type="molecule type" value="Genomic_DNA"/>
</dbReference>
<feature type="transmembrane region" description="Helical" evidence="2">
    <location>
        <begin position="173"/>
        <end position="193"/>
    </location>
</feature>
<comment type="caution">
    <text evidence="3">The sequence shown here is derived from an EMBL/GenBank/DDBJ whole genome shotgun (WGS) entry which is preliminary data.</text>
</comment>
<gene>
    <name evidence="3" type="ORF">G1H19_13450</name>
</gene>
<reference evidence="3 4" key="1">
    <citation type="submission" date="2020-02" db="EMBL/GenBank/DDBJ databases">
        <title>The whole genome sequence of CPCC 205119.</title>
        <authorList>
            <person name="Jiang Z."/>
        </authorList>
    </citation>
    <scope>NUCLEOTIDE SEQUENCE [LARGE SCALE GENOMIC DNA]</scope>
    <source>
        <strain evidence="3 4">CPCC 205119</strain>
    </source>
</reference>